<comment type="caution">
    <text evidence="1">The sequence shown here is derived from an EMBL/GenBank/DDBJ whole genome shotgun (WGS) entry which is preliminary data.</text>
</comment>
<organism evidence="1">
    <name type="scientific">Cryptosporidium canis</name>
    <dbReference type="NCBI Taxonomy" id="195482"/>
    <lineage>
        <taxon>Eukaryota</taxon>
        <taxon>Sar</taxon>
        <taxon>Alveolata</taxon>
        <taxon>Apicomplexa</taxon>
        <taxon>Conoidasida</taxon>
        <taxon>Coccidia</taxon>
        <taxon>Eucoccidiorida</taxon>
        <taxon>Eimeriorina</taxon>
        <taxon>Cryptosporidiidae</taxon>
        <taxon>Cryptosporidium</taxon>
    </lineage>
</organism>
<evidence type="ECO:0000313" key="1">
    <source>
        <dbReference type="EMBL" id="KAJ1613723.1"/>
    </source>
</evidence>
<dbReference type="SUPFAM" id="SSF81698">
    <property type="entry name" value="FF domain"/>
    <property type="match status" value="1"/>
</dbReference>
<dbReference type="InterPro" id="IPR036517">
    <property type="entry name" value="FF_domain_sf"/>
</dbReference>
<dbReference type="AlphaFoldDB" id="A0A9D5DNW8"/>
<dbReference type="EMBL" id="JAPCXC010000001">
    <property type="protein sequence ID" value="KAJ1613723.1"/>
    <property type="molecule type" value="Genomic_DNA"/>
</dbReference>
<dbReference type="OrthoDB" id="187617at2759"/>
<dbReference type="Proteomes" id="UP001067231">
    <property type="component" value="Unassembled WGS sequence"/>
</dbReference>
<name>A0A9D5DNW8_9CRYT</name>
<sequence length="441" mass="52732">MVLNKKDATQIIKSYFEKTEINSKVRWDEAARLLGPDAPHEALKVLSTGEKRQLWSEYQSQSKRRKRGKERQARSESIASYRNSLSEWVIENQGCNRVLLFRDFAIDHHKSTWWNNIDDKEKDEIFQEIVEENEKQFLDSIKPNYNENVEKLFELLKLDSEIFPSFELNKLGDSMNNNTEYEKNGNFSAICIWENIQKKYYKDELFRKVYKCDILDLYLGLLKERNNHYKQEHLKTELKFCKYRMAFWDIILNDILTGKIGPITKNRKSHFFTNSKISDEIIWNLCTLVSKRVKYQRSDRYFKYFEDFLRFIGFHLSIKRDKRIILALLKHPINCGAHLYCIDMLEYIIYLLQKLYDLIISELNTYFKSSENIQVSFQQFKEISYKNQNIMDFKTRYNFPFSFESVLDTVLYRAYCDDFGHYSLGSSRGCANKTNSLENSK</sequence>
<dbReference type="Gene3D" id="1.10.10.440">
    <property type="entry name" value="FF domain"/>
    <property type="match status" value="1"/>
</dbReference>
<reference evidence="1" key="1">
    <citation type="submission" date="2022-10" db="EMBL/GenBank/DDBJ databases">
        <title>Adaptive evolution leads to modifications in subtelomeric GC content in a zoonotic Cryptosporidium species.</title>
        <authorList>
            <person name="Li J."/>
            <person name="Feng Y."/>
            <person name="Xiao L."/>
        </authorList>
    </citation>
    <scope>NUCLEOTIDE SEQUENCE</scope>
    <source>
        <strain evidence="1">33844</strain>
    </source>
</reference>
<protein>
    <submittedName>
        <fullName evidence="1">FF domain-containing protein</fullName>
    </submittedName>
</protein>
<gene>
    <name evidence="1" type="ORF">OJ253_30</name>
</gene>
<proteinExistence type="predicted"/>
<accession>A0A9D5DNW8</accession>